<dbReference type="GO" id="GO:0006400">
    <property type="term" value="P:tRNA modification"/>
    <property type="evidence" value="ECO:0007669"/>
    <property type="project" value="UniProtKB-UniRule"/>
</dbReference>
<keyword evidence="9" id="KW-1185">Reference proteome</keyword>
<dbReference type="GO" id="GO:0005737">
    <property type="term" value="C:cytoplasm"/>
    <property type="evidence" value="ECO:0007669"/>
    <property type="project" value="UniProtKB-SubCell"/>
</dbReference>
<name>A0A6S6QQ63_9HYPH</name>
<evidence type="ECO:0000256" key="6">
    <source>
        <dbReference type="HAMAP-Rule" id="MF_01161"/>
    </source>
</evidence>
<dbReference type="RefSeq" id="WP_222876568.1">
    <property type="nucleotide sequence ID" value="NZ_AP023361.1"/>
</dbReference>
<comment type="function">
    <text evidence="6">Ligates lysine onto the cytidine present at position 34 of the AUA codon-specific tRNA(Ile) that contains the anticodon CAU, in an ATP-dependent manner. Cytidine is converted to lysidine, thus changing the amino acid specificity of the tRNA from methionine to isoleucine.</text>
</comment>
<dbReference type="GO" id="GO:0032267">
    <property type="term" value="F:tRNA(Ile)-lysidine synthase activity"/>
    <property type="evidence" value="ECO:0007669"/>
    <property type="project" value="UniProtKB-EC"/>
</dbReference>
<dbReference type="InterPro" id="IPR011063">
    <property type="entry name" value="TilS/TtcA_N"/>
</dbReference>
<evidence type="ECO:0000256" key="1">
    <source>
        <dbReference type="ARBA" id="ARBA00022598"/>
    </source>
</evidence>
<keyword evidence="2 6" id="KW-0819">tRNA processing</keyword>
<dbReference type="EC" id="6.3.4.19" evidence="6"/>
<dbReference type="GO" id="GO:0005524">
    <property type="term" value="F:ATP binding"/>
    <property type="evidence" value="ECO:0007669"/>
    <property type="project" value="UniProtKB-UniRule"/>
</dbReference>
<dbReference type="NCBIfam" id="TIGR02432">
    <property type="entry name" value="lysidine_TilS_N"/>
    <property type="match status" value="1"/>
</dbReference>
<keyword evidence="4 6" id="KW-0067">ATP-binding</keyword>
<gene>
    <name evidence="6 8" type="primary">tilS</name>
    <name evidence="8" type="ORF">IZ6_06300</name>
</gene>
<evidence type="ECO:0000313" key="9">
    <source>
        <dbReference type="Proteomes" id="UP000515317"/>
    </source>
</evidence>
<evidence type="ECO:0000313" key="8">
    <source>
        <dbReference type="EMBL" id="BCJ89895.1"/>
    </source>
</evidence>
<evidence type="ECO:0000259" key="7">
    <source>
        <dbReference type="Pfam" id="PF01171"/>
    </source>
</evidence>
<keyword evidence="6" id="KW-0963">Cytoplasm</keyword>
<evidence type="ECO:0000256" key="2">
    <source>
        <dbReference type="ARBA" id="ARBA00022694"/>
    </source>
</evidence>
<dbReference type="InterPro" id="IPR012094">
    <property type="entry name" value="tRNA_Ile_lys_synt"/>
</dbReference>
<comment type="similarity">
    <text evidence="6">Belongs to the tRNA(Ile)-lysidine synthase family.</text>
</comment>
<dbReference type="EMBL" id="AP023361">
    <property type="protein sequence ID" value="BCJ89895.1"/>
    <property type="molecule type" value="Genomic_DNA"/>
</dbReference>
<organism evidence="8 9">
    <name type="scientific">Terrihabitans soli</name>
    <dbReference type="NCBI Taxonomy" id="708113"/>
    <lineage>
        <taxon>Bacteria</taxon>
        <taxon>Pseudomonadati</taxon>
        <taxon>Pseudomonadota</taxon>
        <taxon>Alphaproteobacteria</taxon>
        <taxon>Hyphomicrobiales</taxon>
        <taxon>Terrihabitans</taxon>
    </lineage>
</organism>
<dbReference type="PANTHER" id="PTHR43033:SF1">
    <property type="entry name" value="TRNA(ILE)-LYSIDINE SYNTHASE-RELATED"/>
    <property type="match status" value="1"/>
</dbReference>
<dbReference type="PANTHER" id="PTHR43033">
    <property type="entry name" value="TRNA(ILE)-LYSIDINE SYNTHASE-RELATED"/>
    <property type="match status" value="1"/>
</dbReference>
<comment type="catalytic activity">
    <reaction evidence="5 6">
        <text>cytidine(34) in tRNA(Ile2) + L-lysine + ATP = lysidine(34) in tRNA(Ile2) + AMP + diphosphate + H(+)</text>
        <dbReference type="Rhea" id="RHEA:43744"/>
        <dbReference type="Rhea" id="RHEA-COMP:10625"/>
        <dbReference type="Rhea" id="RHEA-COMP:10670"/>
        <dbReference type="ChEBI" id="CHEBI:15378"/>
        <dbReference type="ChEBI" id="CHEBI:30616"/>
        <dbReference type="ChEBI" id="CHEBI:32551"/>
        <dbReference type="ChEBI" id="CHEBI:33019"/>
        <dbReference type="ChEBI" id="CHEBI:82748"/>
        <dbReference type="ChEBI" id="CHEBI:83665"/>
        <dbReference type="ChEBI" id="CHEBI:456215"/>
        <dbReference type="EC" id="6.3.4.19"/>
    </reaction>
</comment>
<feature type="binding site" evidence="6">
    <location>
        <begin position="30"/>
        <end position="35"/>
    </location>
    <ligand>
        <name>ATP</name>
        <dbReference type="ChEBI" id="CHEBI:30616"/>
    </ligand>
</feature>
<evidence type="ECO:0000256" key="4">
    <source>
        <dbReference type="ARBA" id="ARBA00022840"/>
    </source>
</evidence>
<sequence>MAAERGLNDEETAHLFGMCEAAGCILLAVSGGADSTALLVLAAEWAKTSKVKLVAVTVDHGLRPSSSVEAKKVAALAKSLGVPHRIAVWKGEKPETGVEEGAREARYLLLDEAAKKAGATHLATAHTRDDQAETLLMRLAAGSGPAGLAGMRAVRKRGDLVHVRPFLDVPKARLVASLKERGIAWIEDETNTDETFARPRLRGARAVLEGEGLTAERLSVLARRMGRMTDAIDRVAAAAWAETARRQEGKTVLDGAVLLALPDEIALRLLIRAVGGHGDQEPDRLARSETLLEAVLQALRTGQSLGRTLAGAKISVRSGEVEVSAAPPRKGGT</sequence>
<dbReference type="InterPro" id="IPR012795">
    <property type="entry name" value="tRNA_Ile_lys_synt_N"/>
</dbReference>
<comment type="domain">
    <text evidence="6">The N-terminal region contains the highly conserved SGGXDS motif, predicted to be a P-loop motif involved in ATP binding.</text>
</comment>
<dbReference type="KEGG" id="tso:IZ6_06300"/>
<dbReference type="CDD" id="cd01992">
    <property type="entry name" value="TilS_N"/>
    <property type="match status" value="1"/>
</dbReference>
<protein>
    <recommendedName>
        <fullName evidence="6">tRNA(Ile)-lysidine synthase</fullName>
        <ecNumber evidence="6">6.3.4.19</ecNumber>
    </recommendedName>
    <alternativeName>
        <fullName evidence="6">tRNA(Ile)-2-lysyl-cytidine synthase</fullName>
    </alternativeName>
    <alternativeName>
        <fullName evidence="6">tRNA(Ile)-lysidine synthetase</fullName>
    </alternativeName>
</protein>
<keyword evidence="1 6" id="KW-0436">Ligase</keyword>
<feature type="domain" description="tRNA(Ile)-lysidine/2-thiocytidine synthase N-terminal" evidence="7">
    <location>
        <begin position="25"/>
        <end position="202"/>
    </location>
</feature>
<evidence type="ECO:0000256" key="3">
    <source>
        <dbReference type="ARBA" id="ARBA00022741"/>
    </source>
</evidence>
<dbReference type="Pfam" id="PF01171">
    <property type="entry name" value="ATP_bind_3"/>
    <property type="match status" value="1"/>
</dbReference>
<dbReference type="Gene3D" id="3.40.50.620">
    <property type="entry name" value="HUPs"/>
    <property type="match status" value="1"/>
</dbReference>
<keyword evidence="3 6" id="KW-0547">Nucleotide-binding</keyword>
<dbReference type="AlphaFoldDB" id="A0A6S6QQ63"/>
<evidence type="ECO:0000256" key="5">
    <source>
        <dbReference type="ARBA" id="ARBA00048539"/>
    </source>
</evidence>
<accession>A0A6S6QQ63</accession>
<dbReference type="HAMAP" id="MF_01161">
    <property type="entry name" value="tRNA_Ile_lys_synt"/>
    <property type="match status" value="1"/>
</dbReference>
<dbReference type="SUPFAM" id="SSF52402">
    <property type="entry name" value="Adenine nucleotide alpha hydrolases-like"/>
    <property type="match status" value="1"/>
</dbReference>
<proteinExistence type="inferred from homology"/>
<dbReference type="Proteomes" id="UP000515317">
    <property type="component" value="Chromosome"/>
</dbReference>
<comment type="subcellular location">
    <subcellularLocation>
        <location evidence="6">Cytoplasm</location>
    </subcellularLocation>
</comment>
<reference evidence="8 9" key="1">
    <citation type="submission" date="2020-08" db="EMBL/GenBank/DDBJ databases">
        <title>Genome sequence of Rhizobiales bacterium strain IZ6.</title>
        <authorList>
            <person name="Nakai R."/>
            <person name="Naganuma T."/>
        </authorList>
    </citation>
    <scope>NUCLEOTIDE SEQUENCE [LARGE SCALE GENOMIC DNA]</scope>
    <source>
        <strain evidence="8 9">IZ6</strain>
    </source>
</reference>
<dbReference type="InterPro" id="IPR014729">
    <property type="entry name" value="Rossmann-like_a/b/a_fold"/>
</dbReference>